<dbReference type="CDD" id="cd06223">
    <property type="entry name" value="PRTases_typeI"/>
    <property type="match status" value="1"/>
</dbReference>
<dbReference type="RefSeq" id="WP_138096730.1">
    <property type="nucleotide sequence ID" value="NZ_LR590484.1"/>
</dbReference>
<evidence type="ECO:0000313" key="3">
    <source>
        <dbReference type="Proteomes" id="UP000308196"/>
    </source>
</evidence>
<dbReference type="InterPro" id="IPR000836">
    <property type="entry name" value="PRTase_dom"/>
</dbReference>
<name>A0A4U9USP1_9SPHI</name>
<sequence length="247" mass="27564">MDFPKQHIAMADRLIPLHYLCGYRAASSGHDGISKSILKFKEGDTLHIAAWAEVALLALQQAGLGKGDILVRALGHQETAVLWRSDPKPMDALCRFIAEKSGCAYSPDIIRKKWKTEKLRGMNRAQRERAMDGAYELAPVFGWGQQRVWIMDDVVTTGSTVRAIAAALLKRYPAVELRTFCLARTDGHLGDLERGLVKGEHYGWDATAGNWMVMEDPLSYGGDWLPNTENLYCPRFGDEGTWLVSNL</sequence>
<reference evidence="2 3" key="1">
    <citation type="submission" date="2019-05" db="EMBL/GenBank/DDBJ databases">
        <authorList>
            <consortium name="Pathogen Informatics"/>
        </authorList>
    </citation>
    <scope>NUCLEOTIDE SEQUENCE [LARGE SCALE GENOMIC DNA]</scope>
    <source>
        <strain evidence="2 3">NCTC11429</strain>
    </source>
</reference>
<gene>
    <name evidence="2" type="ORF">NCTC11429_01481</name>
</gene>
<accession>A0A4U9USP1</accession>
<evidence type="ECO:0000256" key="1">
    <source>
        <dbReference type="ARBA" id="ARBA00008007"/>
    </source>
</evidence>
<dbReference type="PANTHER" id="PTHR47505">
    <property type="entry name" value="DNA UTILIZATION PROTEIN YHGH"/>
    <property type="match status" value="1"/>
</dbReference>
<proteinExistence type="inferred from homology"/>
<dbReference type="InterPro" id="IPR051910">
    <property type="entry name" value="ComF/GntX_DNA_util-trans"/>
</dbReference>
<dbReference type="SUPFAM" id="SSF53271">
    <property type="entry name" value="PRTase-like"/>
    <property type="match status" value="1"/>
</dbReference>
<dbReference type="GeneID" id="78462241"/>
<dbReference type="STRING" id="1123265.GCA_000686625_01918"/>
<protein>
    <submittedName>
        <fullName evidence="2">DNA utilization protein GntX</fullName>
    </submittedName>
</protein>
<dbReference type="PANTHER" id="PTHR47505:SF1">
    <property type="entry name" value="DNA UTILIZATION PROTEIN YHGH"/>
    <property type="match status" value="1"/>
</dbReference>
<dbReference type="EMBL" id="LR590484">
    <property type="protein sequence ID" value="VTR35299.1"/>
    <property type="molecule type" value="Genomic_DNA"/>
</dbReference>
<dbReference type="Proteomes" id="UP000308196">
    <property type="component" value="Chromosome"/>
</dbReference>
<comment type="similarity">
    <text evidence="1">Belongs to the ComF/GntX family.</text>
</comment>
<evidence type="ECO:0000313" key="2">
    <source>
        <dbReference type="EMBL" id="VTR35299.1"/>
    </source>
</evidence>
<dbReference type="AlphaFoldDB" id="A0A4U9USP1"/>
<dbReference type="KEGG" id="stha:NCTC11429_01481"/>
<dbReference type="Gene3D" id="3.40.50.2020">
    <property type="match status" value="1"/>
</dbReference>
<dbReference type="InterPro" id="IPR029057">
    <property type="entry name" value="PRTase-like"/>
</dbReference>
<organism evidence="2 3">
    <name type="scientific">Sphingobacterium thalpophilum</name>
    <dbReference type="NCBI Taxonomy" id="259"/>
    <lineage>
        <taxon>Bacteria</taxon>
        <taxon>Pseudomonadati</taxon>
        <taxon>Bacteroidota</taxon>
        <taxon>Sphingobacteriia</taxon>
        <taxon>Sphingobacteriales</taxon>
        <taxon>Sphingobacteriaceae</taxon>
        <taxon>Sphingobacterium</taxon>
    </lineage>
</organism>